<gene>
    <name evidence="3" type="ORF">K8V20_08960</name>
</gene>
<name>A0A921LR82_9FIRM</name>
<dbReference type="Gene3D" id="3.40.50.2000">
    <property type="entry name" value="Glycogen Phosphorylase B"/>
    <property type="match status" value="1"/>
</dbReference>
<dbReference type="InterPro" id="IPR001173">
    <property type="entry name" value="Glyco_trans_2-like"/>
</dbReference>
<dbReference type="EMBL" id="DYVE01000231">
    <property type="protein sequence ID" value="HJG28753.1"/>
    <property type="molecule type" value="Genomic_DNA"/>
</dbReference>
<evidence type="ECO:0000313" key="3">
    <source>
        <dbReference type="EMBL" id="HJG28753.1"/>
    </source>
</evidence>
<keyword evidence="3" id="KW-0808">Transferase</keyword>
<dbReference type="Gene3D" id="3.90.550.10">
    <property type="entry name" value="Spore Coat Polysaccharide Biosynthesis Protein SpsA, Chain A"/>
    <property type="match status" value="1"/>
</dbReference>
<sequence>MTEKEYRVQNFAQWAPALANRRIALYGVAANAKAILETYPDYPVLCLIDEKQAGCYVDGKLVLTLEDAANFGIDTIIIAAQMTSTQAIFQRIRSFCSAHRIEVYDFYGKSMSAMQQAVFAQKADYLHTTLGKLEQRAAAYDVISFDYMNTLVACRLPDSPSFYRELGKAAQERGIVPEDISDLRCYGNLQQIRIDLVYEKIAARLNLKEEQKNALKNLEVELSEKLTVGRHTMIDLLNRLVAQGKKVYIVSDVALLSEQIEEILHREGYRGGATILARDASRGKMDMILRHVREVEGDKRILHIGDDELEDAFAPLRYDMDFALVATPFTMLQDMSKYRVTSEQMAKTENVTLVGSFIAEVFNDPFCMALGAPALELTSAQAFSIRKVMAQNLEQAVVITQKPMLLPAVADGAEVDVLTVPVFEKPIVSVVIPVYNQFGYTYNCIKSIVQNSGDVPYEILIADDCSTDRVHELEKYVTGITVIHNEKNLRFLRNCNHAAEQARGDYILFLNNDTQVQPDWLAPLVALMEREPEAGMVGSKLIYPDGYLQEAGGIVWNDASAWNYGHRKDPLDCEYNYVREVDYISGAAIMIRADLWREIGGFDERFAPAYYEDTDLAFEVRKHGKKVLYQPLSVVVHFEGVSNGTDLSSGQKAYQVANREKFCEKWKDVLEKENYPNGTHVFQAKGRSRFRKHILVVDHYVPNYDKDAGGKCTYMYMKTFVKMGLEVTFIGDNFASPQPYTTELQQLGIHVLYGDFYYLNKEYWLMDNLSNFEYVYLQRPHISIKYIDLVRQYSRAQIFYFAHDLAHIREMREYKITGDPAMLESSQKWKKIEYELFDKCDVGHVVGSYEQGIMQKAFPNKPIRNIPVYVYDDLPTGINKDFSTRKDLMFVGGFAHRPNGDAVRWFAKEVFPTVLQRYPDIKWYVIGSRVPDDILALANEHIIVTGFMPDEDLEKMYRTCRMAVVPLRYGAGVKGKVIESAYYQIPLVTTPIGAEGLVCDNGVFAIEEDAQAMAKRICDLYEDFDALREMSDKGKQFIESGFTTAAAEKLLRQDMRE</sequence>
<protein>
    <submittedName>
        <fullName evidence="3">Glycosyltransferase</fullName>
        <ecNumber evidence="3">2.4.-.-</ecNumber>
    </submittedName>
</protein>
<dbReference type="InterPro" id="IPR029044">
    <property type="entry name" value="Nucleotide-diphossugar_trans"/>
</dbReference>
<dbReference type="GO" id="GO:0016757">
    <property type="term" value="F:glycosyltransferase activity"/>
    <property type="evidence" value="ECO:0007669"/>
    <property type="project" value="UniProtKB-KW"/>
</dbReference>
<comment type="caution">
    <text evidence="3">The sequence shown here is derived from an EMBL/GenBank/DDBJ whole genome shotgun (WGS) entry which is preliminary data.</text>
</comment>
<dbReference type="Proteomes" id="UP000782880">
    <property type="component" value="Unassembled WGS sequence"/>
</dbReference>
<dbReference type="CDD" id="cd03801">
    <property type="entry name" value="GT4_PimA-like"/>
    <property type="match status" value="1"/>
</dbReference>
<dbReference type="InterPro" id="IPR036412">
    <property type="entry name" value="HAD-like_sf"/>
</dbReference>
<dbReference type="AlphaFoldDB" id="A0A921LR82"/>
<reference evidence="3" key="1">
    <citation type="journal article" date="2021" name="PeerJ">
        <title>Extensive microbial diversity within the chicken gut microbiome revealed by metagenomics and culture.</title>
        <authorList>
            <person name="Gilroy R."/>
            <person name="Ravi A."/>
            <person name="Getino M."/>
            <person name="Pursley I."/>
            <person name="Horton D.L."/>
            <person name="Alikhan N.F."/>
            <person name="Baker D."/>
            <person name="Gharbi K."/>
            <person name="Hall N."/>
            <person name="Watson M."/>
            <person name="Adriaenssens E.M."/>
            <person name="Foster-Nyarko E."/>
            <person name="Jarju S."/>
            <person name="Secka A."/>
            <person name="Antonio M."/>
            <person name="Oren A."/>
            <person name="Chaudhuri R.R."/>
            <person name="La Ragione R."/>
            <person name="Hildebrand F."/>
            <person name="Pallen M.J."/>
        </authorList>
    </citation>
    <scope>NUCLEOTIDE SEQUENCE</scope>
    <source>
        <strain evidence="3">ChiBcec21-2208</strain>
    </source>
</reference>
<dbReference type="SUPFAM" id="SSF53756">
    <property type="entry name" value="UDP-Glycosyltransferase/glycogen phosphorylase"/>
    <property type="match status" value="1"/>
</dbReference>
<evidence type="ECO:0000313" key="4">
    <source>
        <dbReference type="Proteomes" id="UP000782880"/>
    </source>
</evidence>
<dbReference type="SUPFAM" id="SSF53448">
    <property type="entry name" value="Nucleotide-diphospho-sugar transferases"/>
    <property type="match status" value="1"/>
</dbReference>
<proteinExistence type="predicted"/>
<dbReference type="PANTHER" id="PTHR43179:SF7">
    <property type="entry name" value="RHAMNOSYLTRANSFERASE WBBL"/>
    <property type="match status" value="1"/>
</dbReference>
<feature type="domain" description="Glycosyltransferase 2-like" evidence="2">
    <location>
        <begin position="429"/>
        <end position="549"/>
    </location>
</feature>
<reference evidence="3" key="2">
    <citation type="submission" date="2021-09" db="EMBL/GenBank/DDBJ databases">
        <authorList>
            <person name="Gilroy R."/>
        </authorList>
    </citation>
    <scope>NUCLEOTIDE SEQUENCE</scope>
    <source>
        <strain evidence="3">ChiBcec21-2208</strain>
    </source>
</reference>
<evidence type="ECO:0000259" key="2">
    <source>
        <dbReference type="Pfam" id="PF00535"/>
    </source>
</evidence>
<dbReference type="SUPFAM" id="SSF56784">
    <property type="entry name" value="HAD-like"/>
    <property type="match status" value="1"/>
</dbReference>
<dbReference type="Pfam" id="PF13692">
    <property type="entry name" value="Glyco_trans_1_4"/>
    <property type="match status" value="1"/>
</dbReference>
<accession>A0A921LR82</accession>
<keyword evidence="3" id="KW-0328">Glycosyltransferase</keyword>
<evidence type="ECO:0000256" key="1">
    <source>
        <dbReference type="SAM" id="Coils"/>
    </source>
</evidence>
<dbReference type="CDD" id="cd04186">
    <property type="entry name" value="GT_2_like_c"/>
    <property type="match status" value="1"/>
</dbReference>
<feature type="coiled-coil region" evidence="1">
    <location>
        <begin position="198"/>
        <end position="228"/>
    </location>
</feature>
<dbReference type="PANTHER" id="PTHR43179">
    <property type="entry name" value="RHAMNOSYLTRANSFERASE WBBL"/>
    <property type="match status" value="1"/>
</dbReference>
<dbReference type="Pfam" id="PF00535">
    <property type="entry name" value="Glycos_transf_2"/>
    <property type="match status" value="1"/>
</dbReference>
<keyword evidence="1" id="KW-0175">Coiled coil</keyword>
<organism evidence="3 4">
    <name type="scientific">Subdoligranulum variabile</name>
    <dbReference type="NCBI Taxonomy" id="214851"/>
    <lineage>
        <taxon>Bacteria</taxon>
        <taxon>Bacillati</taxon>
        <taxon>Bacillota</taxon>
        <taxon>Clostridia</taxon>
        <taxon>Eubacteriales</taxon>
        <taxon>Oscillospiraceae</taxon>
        <taxon>Subdoligranulum</taxon>
    </lineage>
</organism>
<dbReference type="EC" id="2.4.-.-" evidence="3"/>